<dbReference type="OrthoDB" id="3800936at2759"/>
<dbReference type="EMBL" id="NMUH01001205">
    <property type="protein sequence ID" value="MQL90055.1"/>
    <property type="molecule type" value="Genomic_DNA"/>
</dbReference>
<feature type="compositionally biased region" description="Basic and acidic residues" evidence="3">
    <location>
        <begin position="222"/>
        <end position="231"/>
    </location>
</feature>
<dbReference type="AlphaFoldDB" id="A0A843V2G1"/>
<dbReference type="CDD" id="cd00590">
    <property type="entry name" value="RRM_SF"/>
    <property type="match status" value="1"/>
</dbReference>
<feature type="compositionally biased region" description="Basic and acidic residues" evidence="3">
    <location>
        <begin position="471"/>
        <end position="481"/>
    </location>
</feature>
<name>A0A843V2G1_COLES</name>
<dbReference type="Gene3D" id="3.30.70.330">
    <property type="match status" value="1"/>
</dbReference>
<dbReference type="PROSITE" id="PS50102">
    <property type="entry name" value="RRM"/>
    <property type="match status" value="1"/>
</dbReference>
<feature type="compositionally biased region" description="Basic and acidic residues" evidence="3">
    <location>
        <begin position="491"/>
        <end position="501"/>
    </location>
</feature>
<dbReference type="GO" id="GO:0003723">
    <property type="term" value="F:RNA binding"/>
    <property type="evidence" value="ECO:0007669"/>
    <property type="project" value="UniProtKB-UniRule"/>
</dbReference>
<evidence type="ECO:0000313" key="5">
    <source>
        <dbReference type="EMBL" id="MQL90055.1"/>
    </source>
</evidence>
<evidence type="ECO:0000256" key="1">
    <source>
        <dbReference type="ARBA" id="ARBA00022884"/>
    </source>
</evidence>
<dbReference type="InterPro" id="IPR012677">
    <property type="entry name" value="Nucleotide-bd_a/b_plait_sf"/>
</dbReference>
<dbReference type="SUPFAM" id="SSF54928">
    <property type="entry name" value="RNA-binding domain, RBD"/>
    <property type="match status" value="1"/>
</dbReference>
<evidence type="ECO:0000256" key="3">
    <source>
        <dbReference type="SAM" id="MobiDB-lite"/>
    </source>
</evidence>
<organism evidence="5 6">
    <name type="scientific">Colocasia esculenta</name>
    <name type="common">Wild taro</name>
    <name type="synonym">Arum esculentum</name>
    <dbReference type="NCBI Taxonomy" id="4460"/>
    <lineage>
        <taxon>Eukaryota</taxon>
        <taxon>Viridiplantae</taxon>
        <taxon>Streptophyta</taxon>
        <taxon>Embryophyta</taxon>
        <taxon>Tracheophyta</taxon>
        <taxon>Spermatophyta</taxon>
        <taxon>Magnoliopsida</taxon>
        <taxon>Liliopsida</taxon>
        <taxon>Araceae</taxon>
        <taxon>Aroideae</taxon>
        <taxon>Colocasieae</taxon>
        <taxon>Colocasia</taxon>
    </lineage>
</organism>
<feature type="compositionally biased region" description="Acidic residues" evidence="3">
    <location>
        <begin position="92"/>
        <end position="103"/>
    </location>
</feature>
<evidence type="ECO:0000259" key="4">
    <source>
        <dbReference type="PROSITE" id="PS50102"/>
    </source>
</evidence>
<comment type="caution">
    <text evidence="5">The sequence shown here is derived from an EMBL/GenBank/DDBJ whole genome shotgun (WGS) entry which is preliminary data.</text>
</comment>
<keyword evidence="6" id="KW-1185">Reference proteome</keyword>
<feature type="compositionally biased region" description="Basic residues" evidence="3">
    <location>
        <begin position="271"/>
        <end position="280"/>
    </location>
</feature>
<evidence type="ECO:0000313" key="6">
    <source>
        <dbReference type="Proteomes" id="UP000652761"/>
    </source>
</evidence>
<feature type="region of interest" description="Disordered" evidence="3">
    <location>
        <begin position="623"/>
        <end position="646"/>
    </location>
</feature>
<accession>A0A843V2G1</accession>
<dbReference type="SMART" id="SM00360">
    <property type="entry name" value="RRM"/>
    <property type="match status" value="1"/>
</dbReference>
<keyword evidence="1 2" id="KW-0694">RNA-binding</keyword>
<protein>
    <recommendedName>
        <fullName evidence="4">RRM domain-containing protein</fullName>
    </recommendedName>
</protein>
<feature type="domain" description="RRM" evidence="4">
    <location>
        <begin position="548"/>
        <end position="606"/>
    </location>
</feature>
<dbReference type="Proteomes" id="UP000652761">
    <property type="component" value="Unassembled WGS sequence"/>
</dbReference>
<gene>
    <name evidence="5" type="ORF">Taro_022644</name>
</gene>
<dbReference type="InterPro" id="IPR000504">
    <property type="entry name" value="RRM_dom"/>
</dbReference>
<feature type="compositionally biased region" description="Basic and acidic residues" evidence="3">
    <location>
        <begin position="190"/>
        <end position="206"/>
    </location>
</feature>
<feature type="compositionally biased region" description="Basic and acidic residues" evidence="3">
    <location>
        <begin position="281"/>
        <end position="292"/>
    </location>
</feature>
<dbReference type="InterPro" id="IPR035979">
    <property type="entry name" value="RBD_domain_sf"/>
</dbReference>
<feature type="region of interest" description="Disordered" evidence="3">
    <location>
        <begin position="62"/>
        <end position="249"/>
    </location>
</feature>
<proteinExistence type="predicted"/>
<feature type="region of interest" description="Disordered" evidence="3">
    <location>
        <begin position="271"/>
        <end position="401"/>
    </location>
</feature>
<feature type="region of interest" description="Disordered" evidence="3">
    <location>
        <begin position="1"/>
        <end position="23"/>
    </location>
</feature>
<dbReference type="Pfam" id="PF00076">
    <property type="entry name" value="RRM_1"/>
    <property type="match status" value="1"/>
</dbReference>
<evidence type="ECO:0000256" key="2">
    <source>
        <dbReference type="PROSITE-ProRule" id="PRU00176"/>
    </source>
</evidence>
<feature type="compositionally biased region" description="Basic residues" evidence="3">
    <location>
        <begin position="416"/>
        <end position="427"/>
    </location>
</feature>
<feature type="compositionally biased region" description="Low complexity" evidence="3">
    <location>
        <begin position="109"/>
        <end position="125"/>
    </location>
</feature>
<dbReference type="PANTHER" id="PTHR21245">
    <property type="entry name" value="HETEROGENEOUS NUCLEAR RIBONUCLEOPROTEIN"/>
    <property type="match status" value="1"/>
</dbReference>
<feature type="compositionally biased region" description="Basic and acidic residues" evidence="3">
    <location>
        <begin position="508"/>
        <end position="522"/>
    </location>
</feature>
<reference evidence="5" key="1">
    <citation type="submission" date="2017-07" db="EMBL/GenBank/DDBJ databases">
        <title>Taro Niue Genome Assembly and Annotation.</title>
        <authorList>
            <person name="Atibalentja N."/>
            <person name="Keating K."/>
            <person name="Fields C.J."/>
        </authorList>
    </citation>
    <scope>NUCLEOTIDE SEQUENCE</scope>
    <source>
        <strain evidence="5">Niue_2</strain>
        <tissue evidence="5">Leaf</tissue>
    </source>
</reference>
<sequence length="646" mass="68127">MGSGSAYRVTQTGPDRTRPITYISPSRRVAATSFPCVFHTSPLPRLLPAASPLSLQISAVEMPPRRSSAGAKKRVVKTVRSTRNSAAAAAAEPEENPALEAPEETPISETPAAAEAPVVETPAAADEVSRGSPTPSEIIPKTAENPTLGTPASVEPAAAGETAATMDVDAAGTPIQEVIPQAPEAPASADETKAHERVTVTEDDKVTTGCPAPDITPQDASLEDRPADPVPRDGTPQGEEARVVGAAEATTGVAGAVPVVKKITKRVRKVMRRVPVKRIPNKKEPEPAAGKEDEGDEGGEETAPLPAEKEQNSRGAQPVSVPIKKVNSTGAEAAPMSVEGQNPNGAETVPMSVEGENPSGAEAVSITVEEHKPVSGPDQPPAPGEPTSHAEATASADGCPPVVVLQKRVRKVKKIIVVKRPVKAKGGPKKEEKTEEAGDGKRVAQKEEKEAHEGTVEKVADPGSDANPNEPSKDDKSDSKTEIASVPDGSLKTEEDVAPESREDDSEKGESSRSVDAELEKVEGEDANGITAADQMVGMSERQKRRKTEIFIGGLDREAKEVDIRKVFEKVGEVVEVRMMIDKKTGKNKGYAFLRYATPAQAKQAVIEFSKVEWWGHPSLGLGQPGPSLSKTEATCSDDDTHMAWR</sequence>
<feature type="region of interest" description="Disordered" evidence="3">
    <location>
        <begin position="416"/>
        <end position="522"/>
    </location>
</feature>
<feature type="compositionally biased region" description="Basic and acidic residues" evidence="3">
    <location>
        <begin position="428"/>
        <end position="460"/>
    </location>
</feature>